<organism evidence="3 4">
    <name type="scientific">Nocardioides islandensis</name>
    <dbReference type="NCBI Taxonomy" id="433663"/>
    <lineage>
        <taxon>Bacteria</taxon>
        <taxon>Bacillati</taxon>
        <taxon>Actinomycetota</taxon>
        <taxon>Actinomycetes</taxon>
        <taxon>Propionibacteriales</taxon>
        <taxon>Nocardioidaceae</taxon>
        <taxon>Nocardioides</taxon>
    </lineage>
</organism>
<proteinExistence type="inferred from homology"/>
<dbReference type="Gene3D" id="3.30.530.20">
    <property type="match status" value="1"/>
</dbReference>
<dbReference type="AlphaFoldDB" id="A0A930YKC7"/>
<dbReference type="SUPFAM" id="SSF55961">
    <property type="entry name" value="Bet v1-like"/>
    <property type="match status" value="1"/>
</dbReference>
<accession>A0A930YKC7</accession>
<dbReference type="EMBL" id="JADKPN010000020">
    <property type="protein sequence ID" value="MBF4765929.1"/>
    <property type="molecule type" value="Genomic_DNA"/>
</dbReference>
<dbReference type="RefSeq" id="WP_194709111.1">
    <property type="nucleotide sequence ID" value="NZ_JADKPN010000020.1"/>
</dbReference>
<comment type="caution">
    <text evidence="3">The sequence shown here is derived from an EMBL/GenBank/DDBJ whole genome shotgun (WGS) entry which is preliminary data.</text>
</comment>
<evidence type="ECO:0000256" key="1">
    <source>
        <dbReference type="ARBA" id="ARBA00006817"/>
    </source>
</evidence>
<comment type="similarity">
    <text evidence="1">Belongs to the AHA1 family.</text>
</comment>
<evidence type="ECO:0000259" key="2">
    <source>
        <dbReference type="Pfam" id="PF08327"/>
    </source>
</evidence>
<dbReference type="Proteomes" id="UP000640489">
    <property type="component" value="Unassembled WGS sequence"/>
</dbReference>
<dbReference type="Pfam" id="PF08327">
    <property type="entry name" value="AHSA1"/>
    <property type="match status" value="1"/>
</dbReference>
<name>A0A930YKC7_9ACTN</name>
<feature type="domain" description="Activator of Hsp90 ATPase homologue 1/2-like C-terminal" evidence="2">
    <location>
        <begin position="27"/>
        <end position="157"/>
    </location>
</feature>
<keyword evidence="4" id="KW-1185">Reference proteome</keyword>
<dbReference type="InterPro" id="IPR023393">
    <property type="entry name" value="START-like_dom_sf"/>
</dbReference>
<dbReference type="InterPro" id="IPR013538">
    <property type="entry name" value="ASHA1/2-like_C"/>
</dbReference>
<sequence>MTLPWPATFTVATPDDTSILVRREFGAPPARVWRAMTEPVHMKQWLGDPDFPLTTCEMDVRVGGRYRWVFGSGERTMGVSGTFDEVEPHSRLVTIEQFDDFPGPSTNTLLLSPAGDDRTAMTLTVVYPTREIRDGWVASGMTEGLGVGYERLDEVLGDELSAG</sequence>
<gene>
    <name evidence="3" type="ORF">ISU07_22570</name>
</gene>
<evidence type="ECO:0000313" key="4">
    <source>
        <dbReference type="Proteomes" id="UP000640489"/>
    </source>
</evidence>
<reference evidence="3" key="1">
    <citation type="submission" date="2020-11" db="EMBL/GenBank/DDBJ databases">
        <title>Nocardioides sp. nov., isolated from Soil of Cynanchum wilfordii Hemsley rhizosphere.</title>
        <authorList>
            <person name="Lee J.-S."/>
            <person name="Suh M.K."/>
            <person name="Kim J.-S."/>
        </authorList>
    </citation>
    <scope>NUCLEOTIDE SEQUENCE</scope>
    <source>
        <strain evidence="3">KCTC 19275</strain>
    </source>
</reference>
<protein>
    <submittedName>
        <fullName evidence="3">SRPBCC domain-containing protein</fullName>
    </submittedName>
</protein>
<evidence type="ECO:0000313" key="3">
    <source>
        <dbReference type="EMBL" id="MBF4765929.1"/>
    </source>
</evidence>